<reference evidence="2 3" key="1">
    <citation type="submission" date="2014-09" db="EMBL/GenBank/DDBJ databases">
        <title>Genome sequences of Lysobacter dokdonensis DS-58.</title>
        <authorList>
            <person name="Kim J.F."/>
            <person name="Kwak M.-J."/>
        </authorList>
    </citation>
    <scope>NUCLEOTIDE SEQUENCE [LARGE SCALE GENOMIC DNA]</scope>
    <source>
        <strain evidence="2 3">DS-58</strain>
    </source>
</reference>
<dbReference type="STRING" id="1300345.LF41_1528"/>
<name>A0A0A2WZ00_9GAMM</name>
<dbReference type="Proteomes" id="UP000030518">
    <property type="component" value="Unassembled WGS sequence"/>
</dbReference>
<proteinExistence type="predicted"/>
<evidence type="ECO:0000256" key="1">
    <source>
        <dbReference type="SAM" id="MobiDB-lite"/>
    </source>
</evidence>
<comment type="caution">
    <text evidence="2">The sequence shown here is derived from an EMBL/GenBank/DDBJ whole genome shotgun (WGS) entry which is preliminary data.</text>
</comment>
<keyword evidence="3" id="KW-1185">Reference proteome</keyword>
<protein>
    <submittedName>
        <fullName evidence="2">Uncharacterized protein</fullName>
    </submittedName>
</protein>
<evidence type="ECO:0000313" key="3">
    <source>
        <dbReference type="Proteomes" id="UP000030518"/>
    </source>
</evidence>
<feature type="compositionally biased region" description="Basic residues" evidence="1">
    <location>
        <begin position="84"/>
        <end position="94"/>
    </location>
</feature>
<gene>
    <name evidence="2" type="ORF">LF41_1528</name>
</gene>
<evidence type="ECO:0000313" key="2">
    <source>
        <dbReference type="EMBL" id="KGQ18174.1"/>
    </source>
</evidence>
<sequence length="94" mass="10816">MTSHSNRRWQRFHRTLRGCIVDAAPHECHRCHPERGSDVRVDSGATVLQKVSALRTRARCPAASRDARRQVSEWGNSRATRTGCVRRRRKSVPR</sequence>
<dbReference type="AlphaFoldDB" id="A0A0A2WZ00"/>
<feature type="region of interest" description="Disordered" evidence="1">
    <location>
        <begin position="70"/>
        <end position="94"/>
    </location>
</feature>
<accession>A0A0A2WZ00</accession>
<organism evidence="2 3">
    <name type="scientific">Lysobacter dokdonensis DS-58</name>
    <dbReference type="NCBI Taxonomy" id="1300345"/>
    <lineage>
        <taxon>Bacteria</taxon>
        <taxon>Pseudomonadati</taxon>
        <taxon>Pseudomonadota</taxon>
        <taxon>Gammaproteobacteria</taxon>
        <taxon>Lysobacterales</taxon>
        <taxon>Lysobacteraceae</taxon>
        <taxon>Noviluteimonas</taxon>
    </lineage>
</organism>
<dbReference type="EMBL" id="JRKJ01000021">
    <property type="protein sequence ID" value="KGQ18174.1"/>
    <property type="molecule type" value="Genomic_DNA"/>
</dbReference>